<comment type="caution">
    <text evidence="2">The sequence shown here is derived from an EMBL/GenBank/DDBJ whole genome shotgun (WGS) entry which is preliminary data.</text>
</comment>
<accession>A0ABS2AVF4</accession>
<evidence type="ECO:0000256" key="1">
    <source>
        <dbReference type="SAM" id="MobiDB-lite"/>
    </source>
</evidence>
<name>A0ABS2AVF4_9ACTN</name>
<dbReference type="Pfam" id="PF13730">
    <property type="entry name" value="HTH_36"/>
    <property type="match status" value="1"/>
</dbReference>
<organism evidence="2 3">
    <name type="scientific">Paractinoplanes ovalisporus</name>
    <dbReference type="NCBI Taxonomy" id="2810368"/>
    <lineage>
        <taxon>Bacteria</taxon>
        <taxon>Bacillati</taxon>
        <taxon>Actinomycetota</taxon>
        <taxon>Actinomycetes</taxon>
        <taxon>Micromonosporales</taxon>
        <taxon>Micromonosporaceae</taxon>
        <taxon>Paractinoplanes</taxon>
    </lineage>
</organism>
<dbReference type="EMBL" id="JAENHP010000048">
    <property type="protein sequence ID" value="MBM2623849.1"/>
    <property type="molecule type" value="Genomic_DNA"/>
</dbReference>
<protein>
    <submittedName>
        <fullName evidence="2">Uncharacterized protein</fullName>
    </submittedName>
</protein>
<gene>
    <name evidence="2" type="ORF">JIG36_51005</name>
</gene>
<keyword evidence="3" id="KW-1185">Reference proteome</keyword>
<dbReference type="RefSeq" id="WP_203384200.1">
    <property type="nucleotide sequence ID" value="NZ_JAENHP010000048.1"/>
</dbReference>
<proteinExistence type="predicted"/>
<sequence length="309" mass="32983">MAAPFVDELIDHRPGITAAVRRRRGLSDADTSADLTPEEFTVLLELAQRADPKTRECFGGADTFARLFGIGDKSNNRRKFDALADKGYEVRVPVGQKKDGSPLYANRHHAATFRFPELCKSPGADGFHDRALCFPGERSTIGAVEAGAVDAPPVDADELAPAAFVTDIRDIRARVNADTLRMWSAAHIGRALAEAVRRGAPDSEAREALRDMAGRAYVKAPGFLTGSNAGMEADWFTLARRNRAGTAAADVSAVKLGPPQCDFSDDGSGHCTKCTLPKPNARHLGTPLPTAEPAGTVLPFPAGRAKRPA</sequence>
<evidence type="ECO:0000313" key="3">
    <source>
        <dbReference type="Proteomes" id="UP000632138"/>
    </source>
</evidence>
<reference evidence="2 3" key="1">
    <citation type="submission" date="2021-01" db="EMBL/GenBank/DDBJ databases">
        <title>Actinoplanes sp. nov. LDG1-06 isolated from lichen.</title>
        <authorList>
            <person name="Saeng-In P."/>
            <person name="Phongsopitanun W."/>
            <person name="Kanchanasin P."/>
            <person name="Yuki M."/>
            <person name="Kudo T."/>
            <person name="Ohkuma M."/>
            <person name="Tanasupawat S."/>
        </authorList>
    </citation>
    <scope>NUCLEOTIDE SEQUENCE [LARGE SCALE GENOMIC DNA]</scope>
    <source>
        <strain evidence="2 3">LDG1-06</strain>
    </source>
</reference>
<evidence type="ECO:0000313" key="2">
    <source>
        <dbReference type="EMBL" id="MBM2623849.1"/>
    </source>
</evidence>
<feature type="region of interest" description="Disordered" evidence="1">
    <location>
        <begin position="283"/>
        <end position="309"/>
    </location>
</feature>
<dbReference type="Proteomes" id="UP000632138">
    <property type="component" value="Unassembled WGS sequence"/>
</dbReference>